<dbReference type="PANTHER" id="PTHR30383">
    <property type="entry name" value="THIOESTERASE 1/PROTEASE 1/LYSOPHOSPHOLIPASE L1"/>
    <property type="match status" value="1"/>
</dbReference>
<protein>
    <recommendedName>
        <fullName evidence="1">SGNH hydrolase-type esterase domain-containing protein</fullName>
    </recommendedName>
</protein>
<keyword evidence="3" id="KW-1185">Reference proteome</keyword>
<dbReference type="RefSeq" id="WP_286277543.1">
    <property type="nucleotide sequence ID" value="NZ_AP027731.1"/>
</dbReference>
<feature type="domain" description="SGNH hydrolase-type esterase" evidence="1">
    <location>
        <begin position="11"/>
        <end position="163"/>
    </location>
</feature>
<accession>A0ABM8GH37</accession>
<dbReference type="EMBL" id="AP027731">
    <property type="protein sequence ID" value="BDZ47679.1"/>
    <property type="molecule type" value="Genomic_DNA"/>
</dbReference>
<dbReference type="InterPro" id="IPR013830">
    <property type="entry name" value="SGNH_hydro"/>
</dbReference>
<organism evidence="2 3">
    <name type="scientific">Naasia aerilata</name>
    <dbReference type="NCBI Taxonomy" id="1162966"/>
    <lineage>
        <taxon>Bacteria</taxon>
        <taxon>Bacillati</taxon>
        <taxon>Actinomycetota</taxon>
        <taxon>Actinomycetes</taxon>
        <taxon>Micrococcales</taxon>
        <taxon>Microbacteriaceae</taxon>
        <taxon>Naasia</taxon>
    </lineage>
</organism>
<dbReference type="Proteomes" id="UP001321498">
    <property type="component" value="Chromosome"/>
</dbReference>
<dbReference type="InterPro" id="IPR036514">
    <property type="entry name" value="SGNH_hydro_sf"/>
</dbReference>
<evidence type="ECO:0000259" key="1">
    <source>
        <dbReference type="Pfam" id="PF13472"/>
    </source>
</evidence>
<dbReference type="SUPFAM" id="SSF52266">
    <property type="entry name" value="SGNH hydrolase"/>
    <property type="match status" value="1"/>
</dbReference>
<evidence type="ECO:0000313" key="2">
    <source>
        <dbReference type="EMBL" id="BDZ47679.1"/>
    </source>
</evidence>
<sequence>MAETDSTTTVFLGDSLTEKGNWAERFPELDVVNLGVSGDTTEQVLERLHDVIEKAPSTIVVMVGTNDLAWRRSVESIVRNMESILWRLHSELPDARILVQSVLPRDRELADRVKEINIHVRQFAPTVKAEWVDLWPVFAEEDGEIKAEFSGDRLHLNEEGYAAWAEALRGQLRSAER</sequence>
<reference evidence="3" key="1">
    <citation type="journal article" date="2019" name="Int. J. Syst. Evol. Microbiol.">
        <title>The Global Catalogue of Microorganisms (GCM) 10K type strain sequencing project: providing services to taxonomists for standard genome sequencing and annotation.</title>
        <authorList>
            <consortium name="The Broad Institute Genomics Platform"/>
            <consortium name="The Broad Institute Genome Sequencing Center for Infectious Disease"/>
            <person name="Wu L."/>
            <person name="Ma J."/>
        </authorList>
    </citation>
    <scope>NUCLEOTIDE SEQUENCE [LARGE SCALE GENOMIC DNA]</scope>
    <source>
        <strain evidence="3">NBRC 108725</strain>
    </source>
</reference>
<dbReference type="PANTHER" id="PTHR30383:SF5">
    <property type="entry name" value="SGNH HYDROLASE-TYPE ESTERASE DOMAIN-CONTAINING PROTEIN"/>
    <property type="match status" value="1"/>
</dbReference>
<dbReference type="Pfam" id="PF13472">
    <property type="entry name" value="Lipase_GDSL_2"/>
    <property type="match status" value="1"/>
</dbReference>
<name>A0ABM8GH37_9MICO</name>
<proteinExistence type="predicted"/>
<dbReference type="Gene3D" id="3.40.50.1110">
    <property type="entry name" value="SGNH hydrolase"/>
    <property type="match status" value="1"/>
</dbReference>
<evidence type="ECO:0000313" key="3">
    <source>
        <dbReference type="Proteomes" id="UP001321498"/>
    </source>
</evidence>
<gene>
    <name evidence="2" type="ORF">GCM10025866_35880</name>
</gene>
<dbReference type="InterPro" id="IPR051532">
    <property type="entry name" value="Ester_Hydrolysis_Enzymes"/>
</dbReference>